<dbReference type="AlphaFoldDB" id="A0AAV9ASX2"/>
<proteinExistence type="predicted"/>
<reference evidence="4" key="2">
    <citation type="submission" date="2023-06" db="EMBL/GenBank/DDBJ databases">
        <authorList>
            <person name="Ma L."/>
            <person name="Liu K.-W."/>
            <person name="Li Z."/>
            <person name="Hsiao Y.-Y."/>
            <person name="Qi Y."/>
            <person name="Fu T."/>
            <person name="Tang G."/>
            <person name="Zhang D."/>
            <person name="Sun W.-H."/>
            <person name="Liu D.-K."/>
            <person name="Li Y."/>
            <person name="Chen G.-Z."/>
            <person name="Liu X.-D."/>
            <person name="Liao X.-Y."/>
            <person name="Jiang Y.-T."/>
            <person name="Yu X."/>
            <person name="Hao Y."/>
            <person name="Huang J."/>
            <person name="Zhao X.-W."/>
            <person name="Ke S."/>
            <person name="Chen Y.-Y."/>
            <person name="Wu W.-L."/>
            <person name="Hsu J.-L."/>
            <person name="Lin Y.-F."/>
            <person name="Huang M.-D."/>
            <person name="Li C.-Y."/>
            <person name="Huang L."/>
            <person name="Wang Z.-W."/>
            <person name="Zhao X."/>
            <person name="Zhong W.-Y."/>
            <person name="Peng D.-H."/>
            <person name="Ahmad S."/>
            <person name="Lan S."/>
            <person name="Zhang J.-S."/>
            <person name="Tsai W.-C."/>
            <person name="Van De Peer Y."/>
            <person name="Liu Z.-J."/>
        </authorList>
    </citation>
    <scope>NUCLEOTIDE SEQUENCE</scope>
    <source>
        <strain evidence="4">SCP</strain>
        <tissue evidence="4">Leaves</tissue>
    </source>
</reference>
<dbReference type="Proteomes" id="UP001179952">
    <property type="component" value="Unassembled WGS sequence"/>
</dbReference>
<organism evidence="4 5">
    <name type="scientific">Acorus gramineus</name>
    <name type="common">Dwarf sweet flag</name>
    <dbReference type="NCBI Taxonomy" id="55184"/>
    <lineage>
        <taxon>Eukaryota</taxon>
        <taxon>Viridiplantae</taxon>
        <taxon>Streptophyta</taxon>
        <taxon>Embryophyta</taxon>
        <taxon>Tracheophyta</taxon>
        <taxon>Spermatophyta</taxon>
        <taxon>Magnoliopsida</taxon>
        <taxon>Liliopsida</taxon>
        <taxon>Acoraceae</taxon>
        <taxon>Acorus</taxon>
    </lineage>
</organism>
<evidence type="ECO:0000259" key="3">
    <source>
        <dbReference type="PROSITE" id="PS50181"/>
    </source>
</evidence>
<dbReference type="InterPro" id="IPR036047">
    <property type="entry name" value="F-box-like_dom_sf"/>
</dbReference>
<dbReference type="Pfam" id="PF03478">
    <property type="entry name" value="Beta-prop_KIB1-4"/>
    <property type="match status" value="1"/>
</dbReference>
<feature type="domain" description="F-box" evidence="3">
    <location>
        <begin position="148"/>
        <end position="195"/>
    </location>
</feature>
<feature type="region of interest" description="Disordered" evidence="1">
    <location>
        <begin position="40"/>
        <end position="59"/>
    </location>
</feature>
<evidence type="ECO:0000256" key="2">
    <source>
        <dbReference type="SAM" id="SignalP"/>
    </source>
</evidence>
<reference evidence="4" key="1">
    <citation type="journal article" date="2023" name="Nat. Commun.">
        <title>Diploid and tetraploid genomes of Acorus and the evolution of monocots.</title>
        <authorList>
            <person name="Ma L."/>
            <person name="Liu K.W."/>
            <person name="Li Z."/>
            <person name="Hsiao Y.Y."/>
            <person name="Qi Y."/>
            <person name="Fu T."/>
            <person name="Tang G.D."/>
            <person name="Zhang D."/>
            <person name="Sun W.H."/>
            <person name="Liu D.K."/>
            <person name="Li Y."/>
            <person name="Chen G.Z."/>
            <person name="Liu X.D."/>
            <person name="Liao X.Y."/>
            <person name="Jiang Y.T."/>
            <person name="Yu X."/>
            <person name="Hao Y."/>
            <person name="Huang J."/>
            <person name="Zhao X.W."/>
            <person name="Ke S."/>
            <person name="Chen Y.Y."/>
            <person name="Wu W.L."/>
            <person name="Hsu J.L."/>
            <person name="Lin Y.F."/>
            <person name="Huang M.D."/>
            <person name="Li C.Y."/>
            <person name="Huang L."/>
            <person name="Wang Z.W."/>
            <person name="Zhao X."/>
            <person name="Zhong W.Y."/>
            <person name="Peng D.H."/>
            <person name="Ahmad S."/>
            <person name="Lan S."/>
            <person name="Zhang J.S."/>
            <person name="Tsai W.C."/>
            <person name="Van de Peer Y."/>
            <person name="Liu Z.J."/>
        </authorList>
    </citation>
    <scope>NUCLEOTIDE SEQUENCE</scope>
    <source>
        <strain evidence="4">SCP</strain>
    </source>
</reference>
<dbReference type="PROSITE" id="PS50181">
    <property type="entry name" value="FBOX"/>
    <property type="match status" value="1"/>
</dbReference>
<evidence type="ECO:0000313" key="5">
    <source>
        <dbReference type="Proteomes" id="UP001179952"/>
    </source>
</evidence>
<dbReference type="PANTHER" id="PTHR45463">
    <property type="entry name" value="OS09G0392200 PROTEIN"/>
    <property type="match status" value="1"/>
</dbReference>
<dbReference type="InterPro" id="IPR005174">
    <property type="entry name" value="KIB1-4_b-propeller"/>
</dbReference>
<accession>A0AAV9ASX2</accession>
<dbReference type="EMBL" id="JAUJYN010000007">
    <property type="protein sequence ID" value="KAK1267055.1"/>
    <property type="molecule type" value="Genomic_DNA"/>
</dbReference>
<dbReference type="Gene3D" id="1.20.1280.50">
    <property type="match status" value="1"/>
</dbReference>
<dbReference type="Pfam" id="PF00646">
    <property type="entry name" value="F-box"/>
    <property type="match status" value="1"/>
</dbReference>
<feature type="signal peptide" evidence="2">
    <location>
        <begin position="1"/>
        <end position="17"/>
    </location>
</feature>
<name>A0AAV9ASX2_ACOGR</name>
<dbReference type="SUPFAM" id="SSF81383">
    <property type="entry name" value="F-box domain"/>
    <property type="match status" value="1"/>
</dbReference>
<dbReference type="PANTHER" id="PTHR45463:SF8">
    <property type="entry name" value="OS09G0392200 PROTEIN"/>
    <property type="match status" value="1"/>
</dbReference>
<keyword evidence="5" id="KW-1185">Reference proteome</keyword>
<evidence type="ECO:0000256" key="1">
    <source>
        <dbReference type="SAM" id="MobiDB-lite"/>
    </source>
</evidence>
<keyword evidence="2" id="KW-0732">Signal</keyword>
<dbReference type="CDD" id="cd09917">
    <property type="entry name" value="F-box_SF"/>
    <property type="match status" value="1"/>
</dbReference>
<dbReference type="SMART" id="SM00256">
    <property type="entry name" value="FBOX"/>
    <property type="match status" value="1"/>
</dbReference>
<comment type="caution">
    <text evidence="4">The sequence shown here is derived from an EMBL/GenBank/DDBJ whole genome shotgun (WGS) entry which is preliminary data.</text>
</comment>
<gene>
    <name evidence="4" type="ORF">QJS04_geneDACA019352</name>
</gene>
<dbReference type="InterPro" id="IPR001810">
    <property type="entry name" value="F-box_dom"/>
</dbReference>
<protein>
    <recommendedName>
        <fullName evidence="3">F-box domain-containing protein</fullName>
    </recommendedName>
</protein>
<evidence type="ECO:0000313" key="4">
    <source>
        <dbReference type="EMBL" id="KAK1267055.1"/>
    </source>
</evidence>
<sequence>MSAYLFFLSLFFPSIFCLTMCLCEMFKKLRGRRRDEQERSVHCSVVTKSSQPHQDKKDDISNVVTESNQLLQDRKEYEINSVVTKSNQPFQNGIEYEIGSVVTKSNQPLQDGKEYEISEEITPVSHLPPTDTEVSNVVENPHAGGRELRDWCDLPDLVLFLILKWLSLSDFFAFSHVCKEWRFISKTVKREYMATQPPLVCWITSTYGFYSWKEERFYKKNQPALKGRRILGFSHGFLILLHKSDKRFFYLVNPVTGVEVMANFPWFPKWINRYAHASLASPPTSPDCMFLLSDINFFCVCRPGDLKWAVYQRKNRGIVILSEIFFKGKVYALNDKGNILIYDPSHHPEFTILRAQNNPFSDSKYCTSTRLADCGGELFAIQCFEYDHRRRKVKFVVQGFDFMTCEWVRLNNLGNHVLLLDRRRGAFWDDAANWEDSENCIYYLSNHLDNEKFYVFHMDDGSVEDISCPIPYCFPFCWVFPRLCF</sequence>
<feature type="chain" id="PRO_5043429229" description="F-box domain-containing protein" evidence="2">
    <location>
        <begin position="18"/>
        <end position="485"/>
    </location>
</feature>